<gene>
    <name evidence="1" type="ORF">PLEPLA_LOCUS9061</name>
</gene>
<protein>
    <submittedName>
        <fullName evidence="1">Uncharacterized protein</fullName>
    </submittedName>
</protein>
<reference evidence="1" key="1">
    <citation type="submission" date="2020-03" db="EMBL/GenBank/DDBJ databases">
        <authorList>
            <person name="Weist P."/>
        </authorList>
    </citation>
    <scope>NUCLEOTIDE SEQUENCE</scope>
</reference>
<name>A0A9N7TY70_PLEPL</name>
<evidence type="ECO:0000313" key="1">
    <source>
        <dbReference type="EMBL" id="CAB1421179.1"/>
    </source>
</evidence>
<accession>A0A9N7TY70</accession>
<comment type="caution">
    <text evidence="1">The sequence shown here is derived from an EMBL/GenBank/DDBJ whole genome shotgun (WGS) entry which is preliminary data.</text>
</comment>
<organism evidence="1 2">
    <name type="scientific">Pleuronectes platessa</name>
    <name type="common">European plaice</name>
    <dbReference type="NCBI Taxonomy" id="8262"/>
    <lineage>
        <taxon>Eukaryota</taxon>
        <taxon>Metazoa</taxon>
        <taxon>Chordata</taxon>
        <taxon>Craniata</taxon>
        <taxon>Vertebrata</taxon>
        <taxon>Euteleostomi</taxon>
        <taxon>Actinopterygii</taxon>
        <taxon>Neopterygii</taxon>
        <taxon>Teleostei</taxon>
        <taxon>Neoteleostei</taxon>
        <taxon>Acanthomorphata</taxon>
        <taxon>Carangaria</taxon>
        <taxon>Pleuronectiformes</taxon>
        <taxon>Pleuronectoidei</taxon>
        <taxon>Pleuronectidae</taxon>
        <taxon>Pleuronectes</taxon>
    </lineage>
</organism>
<proteinExistence type="predicted"/>
<dbReference type="AlphaFoldDB" id="A0A9N7TY70"/>
<evidence type="ECO:0000313" key="2">
    <source>
        <dbReference type="Proteomes" id="UP001153269"/>
    </source>
</evidence>
<keyword evidence="2" id="KW-1185">Reference proteome</keyword>
<sequence length="162" mass="18175">MGETRIKPPTFWLEDDLLCLLSRAASQLSSACTLNETRVHTVRNQSSNQAVITEKCQVFRPAADSSAQPAAVEARPTQSKRYGVGLNMDWVDLFNAGGQYAILKSFERSLLGWAAGWVGGLRHFGRHKKTPAYIMVKDVQLCSFTVEPPRYWAQFKKKLILT</sequence>
<dbReference type="EMBL" id="CADEAL010000509">
    <property type="protein sequence ID" value="CAB1421179.1"/>
    <property type="molecule type" value="Genomic_DNA"/>
</dbReference>
<dbReference type="Proteomes" id="UP001153269">
    <property type="component" value="Unassembled WGS sequence"/>
</dbReference>